<reference evidence="2" key="1">
    <citation type="journal article" date="2019" name="Int. J. Syst. Evol. Microbiol.">
        <title>The Global Catalogue of Microorganisms (GCM) 10K type strain sequencing project: providing services to taxonomists for standard genome sequencing and annotation.</title>
        <authorList>
            <consortium name="The Broad Institute Genomics Platform"/>
            <consortium name="The Broad Institute Genome Sequencing Center for Infectious Disease"/>
            <person name="Wu L."/>
            <person name="Ma J."/>
        </authorList>
    </citation>
    <scope>NUCLEOTIDE SEQUENCE [LARGE SCALE GENOMIC DNA]</scope>
    <source>
        <strain evidence="2">JCM 17926</strain>
    </source>
</reference>
<dbReference type="RefSeq" id="WP_345158251.1">
    <property type="nucleotide sequence ID" value="NZ_BAABHC010000006.1"/>
</dbReference>
<dbReference type="Proteomes" id="UP001500552">
    <property type="component" value="Unassembled WGS sequence"/>
</dbReference>
<dbReference type="EMBL" id="BAABHC010000006">
    <property type="protein sequence ID" value="GAA4430249.1"/>
    <property type="molecule type" value="Genomic_DNA"/>
</dbReference>
<gene>
    <name evidence="1" type="ORF">GCM10023188_16670</name>
</gene>
<proteinExistence type="predicted"/>
<name>A0ABP8LJR1_9BACT</name>
<organism evidence="1 2">
    <name type="scientific">Pontibacter saemangeumensis</name>
    <dbReference type="NCBI Taxonomy" id="1084525"/>
    <lineage>
        <taxon>Bacteria</taxon>
        <taxon>Pseudomonadati</taxon>
        <taxon>Bacteroidota</taxon>
        <taxon>Cytophagia</taxon>
        <taxon>Cytophagales</taxon>
        <taxon>Hymenobacteraceae</taxon>
        <taxon>Pontibacter</taxon>
    </lineage>
</organism>
<dbReference type="Pfam" id="PF20392">
    <property type="entry name" value="DUF6687"/>
    <property type="match status" value="1"/>
</dbReference>
<evidence type="ECO:0000313" key="1">
    <source>
        <dbReference type="EMBL" id="GAA4430249.1"/>
    </source>
</evidence>
<dbReference type="InterPro" id="IPR046509">
    <property type="entry name" value="DUF6687"/>
</dbReference>
<keyword evidence="2" id="KW-1185">Reference proteome</keyword>
<evidence type="ECO:0000313" key="2">
    <source>
        <dbReference type="Proteomes" id="UP001500552"/>
    </source>
</evidence>
<comment type="caution">
    <text evidence="1">The sequence shown here is derived from an EMBL/GenBank/DDBJ whole genome shotgun (WGS) entry which is preliminary data.</text>
</comment>
<sequence length="353" mass="40646">MQKRQFIPFAAVKSQKAIVVDSTHANGVMLSHWRGAPTPAEIRDNTSAAIVLHALRQRLPQLDLPYVSANHFDIDGFVGVWALLNPERALENEELLRQMAVIGDFRELDLNHPLAGEALKLVCWINAKERELFYKPFAADQADEKEAAQCVQKFRYFLREFGHVLQDPDWERGAWEEEVGSVLLGYRDIYKPDTKLTRHPEIGLIIVETPHPVHYYALFSRTQGFDMVLACYGQNRYELEYKYTTWVDLASRPTLPRLTLAPLAGRLNQLEKSGRRWTHDSVTDTGPLLRLDGDRLTRTEAYDNPTDREIYSSSIPVGQLIEEVVNHYRKGYSGIQPKYNWTWKEVREIQPGI</sequence>
<protein>
    <submittedName>
        <fullName evidence="1">Uncharacterized protein</fullName>
    </submittedName>
</protein>
<accession>A0ABP8LJR1</accession>